<organism evidence="1 2">
    <name type="scientific">Ruminococcus bromii</name>
    <dbReference type="NCBI Taxonomy" id="40518"/>
    <lineage>
        <taxon>Bacteria</taxon>
        <taxon>Bacillati</taxon>
        <taxon>Bacillota</taxon>
        <taxon>Clostridia</taxon>
        <taxon>Eubacteriales</taxon>
        <taxon>Oscillospiraceae</taxon>
        <taxon>Ruminococcus</taxon>
    </lineage>
</organism>
<comment type="caution">
    <text evidence="1">The sequence shown here is derived from an EMBL/GenBank/DDBJ whole genome shotgun (WGS) entry which is preliminary data.</text>
</comment>
<keyword evidence="2" id="KW-1185">Reference proteome</keyword>
<protein>
    <submittedName>
        <fullName evidence="1">Uncharacterized protein</fullName>
    </submittedName>
</protein>
<evidence type="ECO:0000313" key="2">
    <source>
        <dbReference type="Proteomes" id="UP001056693"/>
    </source>
</evidence>
<name>A0ABT0NJQ7_9FIRM</name>
<gene>
    <name evidence="1" type="ORF">E2N93_11005</name>
</gene>
<dbReference type="Proteomes" id="UP001056693">
    <property type="component" value="Unassembled WGS sequence"/>
</dbReference>
<sequence length="160" mass="18622">MPIENLFIDFRSPQQVINYLYPSSERIADVVYDEKSCMVILEKSKNNYTNTYLGTDNNSYKITTVFDYSTESQYDDRYVNLSITHINNSSDYYLCGTYYFGEDIQTIKDTSDSDIKFIPIGVINSKQSSKVYKSYLIYGTINSYTKNYSLEINNQTIVFN</sequence>
<evidence type="ECO:0000313" key="1">
    <source>
        <dbReference type="EMBL" id="MCL3788506.1"/>
    </source>
</evidence>
<dbReference type="RefSeq" id="WP_249377330.1">
    <property type="nucleotide sequence ID" value="NZ_SNUZ01000017.1"/>
</dbReference>
<dbReference type="EMBL" id="SNUZ01000017">
    <property type="protein sequence ID" value="MCL3788506.1"/>
    <property type="molecule type" value="Genomic_DNA"/>
</dbReference>
<reference evidence="1 2" key="1">
    <citation type="submission" date="2019-03" db="EMBL/GenBank/DDBJ databases">
        <authorList>
            <person name="Molinero N."/>
            <person name="Sanchez B."/>
            <person name="Walker A."/>
            <person name="Duncan S."/>
            <person name="Delgado S."/>
            <person name="Margolles A."/>
        </authorList>
    </citation>
    <scope>NUCLEOTIDE SEQUENCE [LARGE SCALE GENOMIC DNA]</scope>
    <source>
        <strain evidence="1 2">IPLA60002</strain>
    </source>
</reference>
<accession>A0ABT0NJQ7</accession>
<proteinExistence type="predicted"/>